<protein>
    <submittedName>
        <fullName evidence="2">13411_t:CDS:1</fullName>
    </submittedName>
</protein>
<dbReference type="Proteomes" id="UP000789405">
    <property type="component" value="Unassembled WGS sequence"/>
</dbReference>
<evidence type="ECO:0000256" key="1">
    <source>
        <dbReference type="SAM" id="MobiDB-lite"/>
    </source>
</evidence>
<name>A0A9N9I1T2_9GLOM</name>
<dbReference type="EMBL" id="CAJVPY010010289">
    <property type="protein sequence ID" value="CAG8717452.1"/>
    <property type="molecule type" value="Genomic_DNA"/>
</dbReference>
<comment type="caution">
    <text evidence="2">The sequence shown here is derived from an EMBL/GenBank/DDBJ whole genome shotgun (WGS) entry which is preliminary data.</text>
</comment>
<gene>
    <name evidence="2" type="ORF">DERYTH_LOCUS14049</name>
</gene>
<feature type="region of interest" description="Disordered" evidence="1">
    <location>
        <begin position="1"/>
        <end position="25"/>
    </location>
</feature>
<proteinExistence type="predicted"/>
<reference evidence="2" key="1">
    <citation type="submission" date="2021-06" db="EMBL/GenBank/DDBJ databases">
        <authorList>
            <person name="Kallberg Y."/>
            <person name="Tangrot J."/>
            <person name="Rosling A."/>
        </authorList>
    </citation>
    <scope>NUCLEOTIDE SEQUENCE</scope>
    <source>
        <strain evidence="2">MA453B</strain>
    </source>
</reference>
<dbReference type="AlphaFoldDB" id="A0A9N9I1T2"/>
<sequence>MLDEKALINDNFDKQSSDYDTSNKEASELPCQNYIGTISNYQELINHKKEELYSLIECVKSIIEENTQSLNADK</sequence>
<keyword evidence="3" id="KW-1185">Reference proteome</keyword>
<evidence type="ECO:0000313" key="2">
    <source>
        <dbReference type="EMBL" id="CAG8717452.1"/>
    </source>
</evidence>
<accession>A0A9N9I1T2</accession>
<evidence type="ECO:0000313" key="3">
    <source>
        <dbReference type="Proteomes" id="UP000789405"/>
    </source>
</evidence>
<organism evidence="2 3">
    <name type="scientific">Dentiscutata erythropus</name>
    <dbReference type="NCBI Taxonomy" id="1348616"/>
    <lineage>
        <taxon>Eukaryota</taxon>
        <taxon>Fungi</taxon>
        <taxon>Fungi incertae sedis</taxon>
        <taxon>Mucoromycota</taxon>
        <taxon>Glomeromycotina</taxon>
        <taxon>Glomeromycetes</taxon>
        <taxon>Diversisporales</taxon>
        <taxon>Gigasporaceae</taxon>
        <taxon>Dentiscutata</taxon>
    </lineage>
</organism>